<dbReference type="InParanoid" id="G8Y200"/>
<proteinExistence type="predicted"/>
<dbReference type="EMBL" id="FO082046">
    <property type="protein sequence ID" value="CCE86853.1"/>
    <property type="molecule type" value="Genomic_DNA"/>
</dbReference>
<name>G8Y200_PICSO</name>
<gene>
    <name evidence="2" type="primary">Piso0_005370</name>
    <name evidence="2" type="ORF">GNLVRS01_PISO0N13653g</name>
</gene>
<dbReference type="AlphaFoldDB" id="G8Y200"/>
<protein>
    <submittedName>
        <fullName evidence="2">Piso0_005370 protein</fullName>
    </submittedName>
</protein>
<reference evidence="2 3" key="1">
    <citation type="journal article" date="2012" name="G3 (Bethesda)">
        <title>Pichia sorbitophila, an interspecies yeast hybrid reveals early steps of genome resolution following polyploidization.</title>
        <authorList>
            <person name="Leh Louis V."/>
            <person name="Despons L."/>
            <person name="Friedrich A."/>
            <person name="Martin T."/>
            <person name="Durrens P."/>
            <person name="Casaregola S."/>
            <person name="Neuveglise C."/>
            <person name="Fairhead C."/>
            <person name="Marck C."/>
            <person name="Cruz J.A."/>
            <person name="Straub M.L."/>
            <person name="Kugler V."/>
            <person name="Sacerdot C."/>
            <person name="Uzunov Z."/>
            <person name="Thierry A."/>
            <person name="Weiss S."/>
            <person name="Bleykasten C."/>
            <person name="De Montigny J."/>
            <person name="Jacques N."/>
            <person name="Jung P."/>
            <person name="Lemaire M."/>
            <person name="Mallet S."/>
            <person name="Morel G."/>
            <person name="Richard G.F."/>
            <person name="Sarkar A."/>
            <person name="Savel G."/>
            <person name="Schacherer J."/>
            <person name="Seret M.L."/>
            <person name="Talla E."/>
            <person name="Samson G."/>
            <person name="Jubin C."/>
            <person name="Poulain J."/>
            <person name="Vacherie B."/>
            <person name="Barbe V."/>
            <person name="Pelletier E."/>
            <person name="Sherman D.J."/>
            <person name="Westhof E."/>
            <person name="Weissenbach J."/>
            <person name="Baret P.V."/>
            <person name="Wincker P."/>
            <person name="Gaillardin C."/>
            <person name="Dujon B."/>
            <person name="Souciet J.L."/>
        </authorList>
    </citation>
    <scope>NUCLEOTIDE SEQUENCE [LARGE SCALE GENOMIC DNA]</scope>
    <source>
        <strain evidence="3">ATCC MYA-4447 / BCRC 22081 / CBS 7064 / NBRC 10061 / NRRL Y-12695</strain>
    </source>
</reference>
<sequence length="98" mass="11328">MSKFYVKMLSPIEYRRCGSTKREQKLFSLHRSWGDKLSESDMVRSRVRHRLEDVAQGRSMTCSGRRVSEGLGKGWDQPRGKVGPKFHKLSSTKAKAWI</sequence>
<dbReference type="HOGENOM" id="CLU_2334386_0_0_1"/>
<organism evidence="2 3">
    <name type="scientific">Pichia sorbitophila (strain ATCC MYA-4447 / BCRC 22081 / CBS 7064 / NBRC 10061 / NRRL Y-12695)</name>
    <name type="common">Hybrid yeast</name>
    <dbReference type="NCBI Taxonomy" id="559304"/>
    <lineage>
        <taxon>Eukaryota</taxon>
        <taxon>Fungi</taxon>
        <taxon>Dikarya</taxon>
        <taxon>Ascomycota</taxon>
        <taxon>Saccharomycotina</taxon>
        <taxon>Pichiomycetes</taxon>
        <taxon>Debaryomycetaceae</taxon>
        <taxon>Millerozyma</taxon>
    </lineage>
</organism>
<evidence type="ECO:0000313" key="2">
    <source>
        <dbReference type="EMBL" id="CCE86853.1"/>
    </source>
</evidence>
<accession>G8Y200</accession>
<dbReference type="Proteomes" id="UP000005222">
    <property type="component" value="Chromosome N"/>
</dbReference>
<keyword evidence="3" id="KW-1185">Reference proteome</keyword>
<feature type="region of interest" description="Disordered" evidence="1">
    <location>
        <begin position="63"/>
        <end position="98"/>
    </location>
</feature>
<evidence type="ECO:0000313" key="3">
    <source>
        <dbReference type="Proteomes" id="UP000005222"/>
    </source>
</evidence>
<evidence type="ECO:0000256" key="1">
    <source>
        <dbReference type="SAM" id="MobiDB-lite"/>
    </source>
</evidence>